<evidence type="ECO:0000313" key="4">
    <source>
        <dbReference type="Proteomes" id="UP000503144"/>
    </source>
</evidence>
<dbReference type="EMBL" id="CP051204">
    <property type="protein sequence ID" value="QOD67399.1"/>
    <property type="molecule type" value="Genomic_DNA"/>
</dbReference>
<evidence type="ECO:0000313" key="2">
    <source>
        <dbReference type="EMBL" id="QOD67399.1"/>
    </source>
</evidence>
<dbReference type="Proteomes" id="UP000502421">
    <property type="component" value="Chromosome"/>
</dbReference>
<reference evidence="3 4" key="1">
    <citation type="submission" date="2020-04" db="EMBL/GenBank/DDBJ databases">
        <authorList>
            <person name="Kittiwongwattana C."/>
        </authorList>
    </citation>
    <scope>NUCLEOTIDE SEQUENCE [LARGE SCALE GENOMIC DNA]</scope>
    <source>
        <strain evidence="2 4">1303</strain>
        <strain evidence="3">1310</strain>
    </source>
</reference>
<sequence length="90" mass="10350">MKTGNQSLYQISANGTTCIPSKVIKQLRKHGPKILQAFEDAMKKRFVYTRENDNGIIALSHNELNDYDADFDFDEVLIDDYFSTHIIEAH</sequence>
<gene>
    <name evidence="2" type="ORF">HF324_33385</name>
    <name evidence="1" type="ORF">HF329_23220</name>
</gene>
<protein>
    <submittedName>
        <fullName evidence="1">Uncharacterized protein</fullName>
    </submittedName>
</protein>
<proteinExistence type="predicted"/>
<keyword evidence="4" id="KW-1185">Reference proteome</keyword>
<dbReference type="Proteomes" id="UP000503144">
    <property type="component" value="Chromosome"/>
</dbReference>
<reference evidence="1" key="2">
    <citation type="submission" date="2020-09" db="EMBL/GenBank/DDBJ databases">
        <authorList>
            <person name="Kittiwongwattana C."/>
        </authorList>
    </citation>
    <scope>NUCLEOTIDE SEQUENCE</scope>
    <source>
        <strain evidence="1">1310</strain>
    </source>
</reference>
<accession>A0AAE6ZME3</accession>
<evidence type="ECO:0000313" key="3">
    <source>
        <dbReference type="Proteomes" id="UP000502421"/>
    </source>
</evidence>
<organism evidence="1 3">
    <name type="scientific">Chitinophaga oryzae</name>
    <dbReference type="NCBI Taxonomy" id="2725414"/>
    <lineage>
        <taxon>Bacteria</taxon>
        <taxon>Pseudomonadati</taxon>
        <taxon>Bacteroidota</taxon>
        <taxon>Chitinophagia</taxon>
        <taxon>Chitinophagales</taxon>
        <taxon>Chitinophagaceae</taxon>
        <taxon>Chitinophaga</taxon>
    </lineage>
</organism>
<evidence type="ECO:0000313" key="1">
    <source>
        <dbReference type="EMBL" id="QJB34040.1"/>
    </source>
</evidence>
<name>A0AAE6ZME3_9BACT</name>
<dbReference type="KEGG" id="coy:HF329_23220"/>
<dbReference type="AlphaFoldDB" id="A0AAE6ZME3"/>
<dbReference type="RefSeq" id="WP_168807715.1">
    <property type="nucleotide sequence ID" value="NZ_CP051204.2"/>
</dbReference>
<dbReference type="EMBL" id="CP051205">
    <property type="protein sequence ID" value="QJB34040.1"/>
    <property type="molecule type" value="Genomic_DNA"/>
</dbReference>